<organism evidence="10 11">
    <name type="scientific">Aspergillus bertholletiae</name>
    <dbReference type="NCBI Taxonomy" id="1226010"/>
    <lineage>
        <taxon>Eukaryota</taxon>
        <taxon>Fungi</taxon>
        <taxon>Dikarya</taxon>
        <taxon>Ascomycota</taxon>
        <taxon>Pezizomycotina</taxon>
        <taxon>Eurotiomycetes</taxon>
        <taxon>Eurotiomycetidae</taxon>
        <taxon>Eurotiales</taxon>
        <taxon>Aspergillaceae</taxon>
        <taxon>Aspergillus</taxon>
        <taxon>Aspergillus subgen. Circumdati</taxon>
    </lineage>
</organism>
<dbReference type="GO" id="GO:0016020">
    <property type="term" value="C:membrane"/>
    <property type="evidence" value="ECO:0007669"/>
    <property type="project" value="UniProtKB-SubCell"/>
</dbReference>
<dbReference type="GO" id="GO:0022857">
    <property type="term" value="F:transmembrane transporter activity"/>
    <property type="evidence" value="ECO:0007669"/>
    <property type="project" value="InterPro"/>
</dbReference>
<dbReference type="PANTHER" id="PTHR48020:SF40">
    <property type="entry name" value="MAJOR FACILITATOR SUPERFAMILY (MFS) PROFILE DOMAIN-CONTAINING PROTEIN"/>
    <property type="match status" value="1"/>
</dbReference>
<keyword evidence="6 8" id="KW-0472">Membrane</keyword>
<evidence type="ECO:0000313" key="10">
    <source>
        <dbReference type="EMBL" id="KAE8376945.1"/>
    </source>
</evidence>
<evidence type="ECO:0000256" key="2">
    <source>
        <dbReference type="ARBA" id="ARBA00010992"/>
    </source>
</evidence>
<dbReference type="PROSITE" id="PS00217">
    <property type="entry name" value="SUGAR_TRANSPORT_2"/>
    <property type="match status" value="1"/>
</dbReference>
<dbReference type="InterPro" id="IPR050814">
    <property type="entry name" value="Myo-inositol_Transporter"/>
</dbReference>
<dbReference type="Proteomes" id="UP000326198">
    <property type="component" value="Unassembled WGS sequence"/>
</dbReference>
<dbReference type="SUPFAM" id="SSF103473">
    <property type="entry name" value="MFS general substrate transporter"/>
    <property type="match status" value="1"/>
</dbReference>
<dbReference type="EMBL" id="ML736231">
    <property type="protein sequence ID" value="KAE8376945.1"/>
    <property type="molecule type" value="Genomic_DNA"/>
</dbReference>
<keyword evidence="4 8" id="KW-0812">Transmembrane</keyword>
<protein>
    <recommendedName>
        <fullName evidence="9">Major facilitator superfamily (MFS) profile domain-containing protein</fullName>
    </recommendedName>
</protein>
<evidence type="ECO:0000256" key="7">
    <source>
        <dbReference type="SAM" id="MobiDB-lite"/>
    </source>
</evidence>
<feature type="transmembrane region" description="Helical" evidence="8">
    <location>
        <begin position="384"/>
        <end position="407"/>
    </location>
</feature>
<evidence type="ECO:0000313" key="11">
    <source>
        <dbReference type="Proteomes" id="UP000326198"/>
    </source>
</evidence>
<feature type="transmembrane region" description="Helical" evidence="8">
    <location>
        <begin position="476"/>
        <end position="496"/>
    </location>
</feature>
<feature type="transmembrane region" description="Helical" evidence="8">
    <location>
        <begin position="106"/>
        <end position="127"/>
    </location>
</feature>
<feature type="transmembrane region" description="Helical" evidence="8">
    <location>
        <begin position="177"/>
        <end position="194"/>
    </location>
</feature>
<feature type="transmembrane region" description="Helical" evidence="8">
    <location>
        <begin position="200"/>
        <end position="223"/>
    </location>
</feature>
<evidence type="ECO:0000256" key="8">
    <source>
        <dbReference type="SAM" id="Phobius"/>
    </source>
</evidence>
<dbReference type="AlphaFoldDB" id="A0A5N7B4U7"/>
<feature type="transmembrane region" description="Helical" evidence="8">
    <location>
        <begin position="343"/>
        <end position="364"/>
    </location>
</feature>
<keyword evidence="3" id="KW-0813">Transport</keyword>
<sequence>MLRRSALHRAPSAGELNDGFAGDSTDVPRPFYPSDPERTEREILLEVDEFTTNYGLDDIRDLLRKGALILDNPKNLARVTDLKEQEMGALVNEKIRSSRYFPLERSWMDLASYIATVAFGWKIYGIIATDFMNNVIPTPTSDIDITTLKPFVLLAGCLLLGLWGAEPLNQLCGRRGTILLSCLLFMVAALGTNLSESWQLHMASGLLAGFALGVELCTIPVYFAETSVAINRGAIMSRMQFLTGVGIVLATYSHSLLLGVVVESGINIAFTMIPASIFLVYFWISPESPHYFVAQEDMQSGYQSLRRIRKTEIQAARDLYQIHLSEGIVHSSPRLFDLIRVPAIRRATVSSVTVAVAEIFISSAGPPFPKPQSFRDLASLFGPAWLILIGLFELIMMIIVLQGIILIDSVGRRRMFLFSTLSMLVLSFFLISLPSNILGVVLLTLAHLTFSCIFSLGKHIPVTYAAEVFPPRHRILGMAATMTVFNVAYILALFKIPSSMAHKAYSVDVYFSE</sequence>
<evidence type="ECO:0000256" key="1">
    <source>
        <dbReference type="ARBA" id="ARBA00004141"/>
    </source>
</evidence>
<dbReference type="PROSITE" id="PS50850">
    <property type="entry name" value="MFS"/>
    <property type="match status" value="1"/>
</dbReference>
<keyword evidence="5 8" id="KW-1133">Transmembrane helix</keyword>
<dbReference type="InterPro" id="IPR005829">
    <property type="entry name" value="Sugar_transporter_CS"/>
</dbReference>
<dbReference type="OrthoDB" id="4498530at2759"/>
<comment type="similarity">
    <text evidence="2">Belongs to the major facilitator superfamily. Sugar transporter (TC 2.A.1.1) family.</text>
</comment>
<comment type="subcellular location">
    <subcellularLocation>
        <location evidence="1">Membrane</location>
        <topology evidence="1">Multi-pass membrane protein</topology>
    </subcellularLocation>
</comment>
<evidence type="ECO:0000256" key="3">
    <source>
        <dbReference type="ARBA" id="ARBA00022448"/>
    </source>
</evidence>
<reference evidence="10 11" key="1">
    <citation type="submission" date="2019-04" db="EMBL/GenBank/DDBJ databases">
        <title>Friends and foes A comparative genomics studyof 23 Aspergillus species from section Flavi.</title>
        <authorList>
            <consortium name="DOE Joint Genome Institute"/>
            <person name="Kjaerbolling I."/>
            <person name="Vesth T."/>
            <person name="Frisvad J.C."/>
            <person name="Nybo J.L."/>
            <person name="Theobald S."/>
            <person name="Kildgaard S."/>
            <person name="Isbrandt T."/>
            <person name="Kuo A."/>
            <person name="Sato A."/>
            <person name="Lyhne E.K."/>
            <person name="Kogle M.E."/>
            <person name="Wiebenga A."/>
            <person name="Kun R.S."/>
            <person name="Lubbers R.J."/>
            <person name="Makela M.R."/>
            <person name="Barry K."/>
            <person name="Chovatia M."/>
            <person name="Clum A."/>
            <person name="Daum C."/>
            <person name="Haridas S."/>
            <person name="He G."/>
            <person name="LaButti K."/>
            <person name="Lipzen A."/>
            <person name="Mondo S."/>
            <person name="Riley R."/>
            <person name="Salamov A."/>
            <person name="Simmons B.A."/>
            <person name="Magnuson J.K."/>
            <person name="Henrissat B."/>
            <person name="Mortensen U.H."/>
            <person name="Larsen T.O."/>
            <person name="Devries R.P."/>
            <person name="Grigoriev I.V."/>
            <person name="Machida M."/>
            <person name="Baker S.E."/>
            <person name="Andersen M.R."/>
        </authorList>
    </citation>
    <scope>NUCLEOTIDE SEQUENCE [LARGE SCALE GENOMIC DNA]</scope>
    <source>
        <strain evidence="10 11">IBT 29228</strain>
    </source>
</reference>
<dbReference type="InterPro" id="IPR036259">
    <property type="entry name" value="MFS_trans_sf"/>
</dbReference>
<dbReference type="InterPro" id="IPR005828">
    <property type="entry name" value="MFS_sugar_transport-like"/>
</dbReference>
<dbReference type="InterPro" id="IPR020846">
    <property type="entry name" value="MFS_dom"/>
</dbReference>
<keyword evidence="11" id="KW-1185">Reference proteome</keyword>
<feature type="transmembrane region" description="Helical" evidence="8">
    <location>
        <begin position="265"/>
        <end position="284"/>
    </location>
</feature>
<accession>A0A5N7B4U7</accession>
<dbReference type="PROSITE" id="PS00216">
    <property type="entry name" value="SUGAR_TRANSPORT_1"/>
    <property type="match status" value="1"/>
</dbReference>
<name>A0A5N7B4U7_9EURO</name>
<gene>
    <name evidence="10" type="ORF">BDV26DRAFT_264571</name>
</gene>
<evidence type="ECO:0000259" key="9">
    <source>
        <dbReference type="PROSITE" id="PS50850"/>
    </source>
</evidence>
<evidence type="ECO:0000256" key="4">
    <source>
        <dbReference type="ARBA" id="ARBA00022692"/>
    </source>
</evidence>
<feature type="transmembrane region" description="Helical" evidence="8">
    <location>
        <begin position="235"/>
        <end position="253"/>
    </location>
</feature>
<feature type="domain" description="Major facilitator superfamily (MFS) profile" evidence="9">
    <location>
        <begin position="108"/>
        <end position="513"/>
    </location>
</feature>
<feature type="region of interest" description="Disordered" evidence="7">
    <location>
        <begin position="1"/>
        <end position="36"/>
    </location>
</feature>
<feature type="transmembrane region" description="Helical" evidence="8">
    <location>
        <begin position="437"/>
        <end position="456"/>
    </location>
</feature>
<dbReference type="Pfam" id="PF00083">
    <property type="entry name" value="Sugar_tr"/>
    <property type="match status" value="1"/>
</dbReference>
<feature type="transmembrane region" description="Helical" evidence="8">
    <location>
        <begin position="147"/>
        <end position="165"/>
    </location>
</feature>
<proteinExistence type="inferred from homology"/>
<dbReference type="Gene3D" id="1.20.1250.20">
    <property type="entry name" value="MFS general substrate transporter like domains"/>
    <property type="match status" value="1"/>
</dbReference>
<evidence type="ECO:0000256" key="5">
    <source>
        <dbReference type="ARBA" id="ARBA00022989"/>
    </source>
</evidence>
<evidence type="ECO:0000256" key="6">
    <source>
        <dbReference type="ARBA" id="ARBA00023136"/>
    </source>
</evidence>
<dbReference type="PANTHER" id="PTHR48020">
    <property type="entry name" value="PROTON MYO-INOSITOL COTRANSPORTER"/>
    <property type="match status" value="1"/>
</dbReference>